<feature type="region of interest" description="Disordered" evidence="22">
    <location>
        <begin position="1668"/>
        <end position="1704"/>
    </location>
</feature>
<dbReference type="PROSITE" id="PS50102">
    <property type="entry name" value="RRM"/>
    <property type="match status" value="4"/>
</dbReference>
<dbReference type="InterPro" id="IPR010912">
    <property type="entry name" value="SPOC_met"/>
</dbReference>
<dbReference type="Gene3D" id="3.30.70.270">
    <property type="match status" value="1"/>
</dbReference>
<dbReference type="GO" id="GO:0003677">
    <property type="term" value="F:DNA binding"/>
    <property type="evidence" value="ECO:0007669"/>
    <property type="project" value="UniProtKB-KW"/>
</dbReference>
<dbReference type="Gene3D" id="2.40.290.10">
    <property type="match status" value="1"/>
</dbReference>
<dbReference type="Gene3D" id="3.30.70.330">
    <property type="match status" value="4"/>
</dbReference>
<keyword evidence="27" id="KW-1185">Reference proteome</keyword>
<dbReference type="InterPro" id="IPR034172">
    <property type="entry name" value="SHARP_RRM1"/>
</dbReference>
<evidence type="ECO:0000256" key="5">
    <source>
        <dbReference type="ARBA" id="ARBA00022481"/>
    </source>
</evidence>
<feature type="compositionally biased region" description="Basic and acidic residues" evidence="22">
    <location>
        <begin position="1326"/>
        <end position="1336"/>
    </location>
</feature>
<feature type="compositionally biased region" description="Basic and acidic residues" evidence="22">
    <location>
        <begin position="1978"/>
        <end position="2003"/>
    </location>
</feature>
<dbReference type="GO" id="GO:0003714">
    <property type="term" value="F:transcription corepressor activity"/>
    <property type="evidence" value="ECO:0007669"/>
    <property type="project" value="UniProtKB-ARBA"/>
</dbReference>
<evidence type="ECO:0000256" key="15">
    <source>
        <dbReference type="ARBA" id="ARBA00023163"/>
    </source>
</evidence>
<dbReference type="GO" id="GO:0004523">
    <property type="term" value="F:RNA-DNA hybrid ribonuclease activity"/>
    <property type="evidence" value="ECO:0007669"/>
    <property type="project" value="UniProtKB-EC"/>
</dbReference>
<feature type="region of interest" description="Disordered" evidence="22">
    <location>
        <begin position="1782"/>
        <end position="1801"/>
    </location>
</feature>
<dbReference type="EMBL" id="JAUCMX010000017">
    <property type="protein sequence ID" value="KAK3518858.1"/>
    <property type="molecule type" value="Genomic_DNA"/>
</dbReference>
<protein>
    <recommendedName>
        <fullName evidence="17">Msx2-interacting protein</fullName>
        <ecNumber evidence="4">3.1.26.4</ecNumber>
    </recommendedName>
    <alternativeName>
        <fullName evidence="18">SMART/HDAC1-associated repressor protein</fullName>
    </alternativeName>
    <alternativeName>
        <fullName evidence="19">SPEN homolog</fullName>
    </alternativeName>
</protein>
<dbReference type="CDD" id="cd12349">
    <property type="entry name" value="RRM2_SHARP"/>
    <property type="match status" value="1"/>
</dbReference>
<evidence type="ECO:0000256" key="6">
    <source>
        <dbReference type="ARBA" id="ARBA00022491"/>
    </source>
</evidence>
<evidence type="ECO:0000256" key="17">
    <source>
        <dbReference type="ARBA" id="ARBA00069486"/>
    </source>
</evidence>
<dbReference type="Pfam" id="PF20809">
    <property type="entry name" value="MINT_MID"/>
    <property type="match status" value="1"/>
</dbReference>
<evidence type="ECO:0000256" key="11">
    <source>
        <dbReference type="ARBA" id="ARBA00023015"/>
    </source>
</evidence>
<keyword evidence="14" id="KW-0010">Activator</keyword>
<feature type="compositionally biased region" description="Basic and acidic residues" evidence="22">
    <location>
        <begin position="1806"/>
        <end position="1823"/>
    </location>
</feature>
<evidence type="ECO:0000256" key="13">
    <source>
        <dbReference type="ARBA" id="ARBA00023125"/>
    </source>
</evidence>
<dbReference type="PROSITE" id="PS50878">
    <property type="entry name" value="RT_POL"/>
    <property type="match status" value="1"/>
</dbReference>
<feature type="region of interest" description="Disordered" evidence="22">
    <location>
        <begin position="1156"/>
        <end position="1202"/>
    </location>
</feature>
<feature type="region of interest" description="Disordered" evidence="22">
    <location>
        <begin position="2109"/>
        <end position="2130"/>
    </location>
</feature>
<comment type="caution">
    <text evidence="26">The sequence shown here is derived from an EMBL/GenBank/DDBJ whole genome shotgun (WGS) entry which is preliminary data.</text>
</comment>
<evidence type="ECO:0000256" key="1">
    <source>
        <dbReference type="ARBA" id="ARBA00004123"/>
    </source>
</evidence>
<dbReference type="SMART" id="SM00360">
    <property type="entry name" value="RRM"/>
    <property type="match status" value="4"/>
</dbReference>
<evidence type="ECO:0000256" key="19">
    <source>
        <dbReference type="ARBA" id="ARBA00078128"/>
    </source>
</evidence>
<feature type="non-terminal residue" evidence="26">
    <location>
        <position position="1"/>
    </location>
</feature>
<feature type="compositionally biased region" description="Polar residues" evidence="22">
    <location>
        <begin position="295"/>
        <end position="309"/>
    </location>
</feature>
<evidence type="ECO:0000256" key="22">
    <source>
        <dbReference type="SAM" id="MobiDB-lite"/>
    </source>
</evidence>
<feature type="compositionally biased region" description="Basic and acidic residues" evidence="22">
    <location>
        <begin position="277"/>
        <end position="287"/>
    </location>
</feature>
<feature type="region of interest" description="Disordered" evidence="22">
    <location>
        <begin position="222"/>
        <end position="247"/>
    </location>
</feature>
<feature type="region of interest" description="Disordered" evidence="22">
    <location>
        <begin position="1857"/>
        <end position="1886"/>
    </location>
</feature>
<feature type="compositionally biased region" description="Low complexity" evidence="22">
    <location>
        <begin position="756"/>
        <end position="786"/>
    </location>
</feature>
<evidence type="ECO:0000259" key="23">
    <source>
        <dbReference type="PROSITE" id="PS50102"/>
    </source>
</evidence>
<feature type="compositionally biased region" description="Basic and acidic residues" evidence="22">
    <location>
        <begin position="1672"/>
        <end position="1683"/>
    </location>
</feature>
<keyword evidence="9 20" id="KW-0694">RNA-binding</keyword>
<dbReference type="InterPro" id="IPR043502">
    <property type="entry name" value="DNA/RNA_pol_sf"/>
</dbReference>
<name>A0AAE0QDM6_9TELE</name>
<accession>A0AAE0QDM6</accession>
<reference evidence="26" key="1">
    <citation type="submission" date="2023-06" db="EMBL/GenBank/DDBJ databases">
        <title>Male Hemibagrus guttatus genome.</title>
        <authorList>
            <person name="Bian C."/>
        </authorList>
    </citation>
    <scope>NUCLEOTIDE SEQUENCE</scope>
    <source>
        <strain evidence="26">Male_cb2023</strain>
        <tissue evidence="26">Muscle</tissue>
    </source>
</reference>
<evidence type="ECO:0000256" key="14">
    <source>
        <dbReference type="ARBA" id="ARBA00023159"/>
    </source>
</evidence>
<feature type="region of interest" description="Disordered" evidence="22">
    <location>
        <begin position="1214"/>
        <end position="1233"/>
    </location>
</feature>
<feature type="domain" description="SPOC" evidence="25">
    <location>
        <begin position="2131"/>
        <end position="2254"/>
    </location>
</feature>
<evidence type="ECO:0000256" key="12">
    <source>
        <dbReference type="ARBA" id="ARBA00023054"/>
    </source>
</evidence>
<dbReference type="FunFam" id="2.40.290.10:FF:000002">
    <property type="entry name" value="Spen family transcriptional repressor"/>
    <property type="match status" value="1"/>
</dbReference>
<dbReference type="SUPFAM" id="SSF56672">
    <property type="entry name" value="DNA/RNA polymerases"/>
    <property type="match status" value="1"/>
</dbReference>
<evidence type="ECO:0000256" key="20">
    <source>
        <dbReference type="PROSITE-ProRule" id="PRU00176"/>
    </source>
</evidence>
<keyword evidence="11" id="KW-0805">Transcription regulation</keyword>
<feature type="coiled-coil region" evidence="21">
    <location>
        <begin position="397"/>
        <end position="431"/>
    </location>
</feature>
<dbReference type="FunFam" id="3.30.70.330:FF:000150">
    <property type="entry name" value="msx2-interacting protein-like isoform X1"/>
    <property type="match status" value="1"/>
</dbReference>
<evidence type="ECO:0000313" key="26">
    <source>
        <dbReference type="EMBL" id="KAK3518858.1"/>
    </source>
</evidence>
<comment type="subcellular location">
    <subcellularLocation>
        <location evidence="1">Nucleus</location>
    </subcellularLocation>
</comment>
<dbReference type="InterPro" id="IPR016194">
    <property type="entry name" value="SPOC-like_C_dom_sf"/>
</dbReference>
<dbReference type="Pfam" id="PF07744">
    <property type="entry name" value="SPOC"/>
    <property type="match status" value="1"/>
</dbReference>
<keyword evidence="7" id="KW-0597">Phosphoprotein</keyword>
<sequence>MVRETRHLWVGNLPENVREEKIIEHFKRYGRVESVKVLPKRGSEGGVAAFVDFVDIKSAQKAHNTINKMGDRDLRTDYNEPGTIPSAARGLDDSLSIATRGRDVSGFTRGAGATVYGPPASLHSREGRYERRLDGASESRERTYDHSAYGHHERGSSSSSFDRQRHYDTEYYRDPRDRTLSGGGSGSASSSSASTGGASIVVTGGSGGTCTSSNVAGGSSGNAAGTGSGGSTSGGVSFYGSRCRSPGRFETTETRYEARARESYTLASVVHRDLYREERGRRGDRTYRHSRSRSPHTSQSHNVSPQRLTSPAARHPHSPNGSGSRSRSSSSDSASSTSSSGSGSDSVVLPDDWETTAEVIRETGRKVLGVSSGRRKEDKETWWWNEEVQDSIQRKRLAKKKWDMDRTEENRQEYKELQRRVKREVSKAKQKAYDELYTRLDTREGEKDLYRLARQRDRDGKDVQQVRVIKDRDGRVLTSEESVQRRWKEYFEELMNEENEREKRVEGVNSVEQKVDKIRKDEVRKALKRMKSGKAVGPDDIPVEVWKCLGEAAVEFLANLFNRVLENLEKAYDRVPREELWYCMRKSGVAEKYVRVVQDMYERSRTVVRCAVVMDQLSEEVRQESPWTMMFADDIVICSESREQVEENLERWRFALERRGMKVSRSKTEYMCVNEREGSGTVRLQGEEVKKVQEFKYLGSTVQSNGECGKEKISARIKGKVYRTVVRPAMLYGLETVSLRKRQESELEVAELKMLSESSSSSSDESPARSLQSAAVPAPSSQALPPMDKDEPRKSFGIKVQNLPVRSTDTSLKDGLFHEFKKHGKVTSVQIHGASEERYGLVFFRQQEDQEKALSASKGKLFFGMQIDVTAWTGPETESENEFRPLDERIDEFHPKATRTLFIGNLEKTTSYHDLLNIFQHFGDIVDIDIKKVNGAPQYAFLQYCDIASVCKAIKKMDGEYLGSNRLKLGFGKSMPTTCVWLDGLASNITEQYLTRHFCRYGHVVKVVFDRLKGMALVLYNNIECAQAAVKETKGWKIGGNKIKVDFANHESQMAFYRSMQASGQDIRDFYDILSDRRDERRPLYHEFSNERACYENVRTPGTYAEELRRKYSARSREFYTEWDSYTADYYDPRYYDEPCEFRDYRDPYEQDIRKYSYMQRERNRDRERFETERERDHSRRTAEHNQSPTHPRRPSSPTASPVLTERLVNDSEHHIYSRSSERSGSCSSISPPRFEKLDRVRLERYSKSDKLEKERPLFEVERGSGGEKERRAGRKEKGEKDRNEKHKLRKLKLSSPGIPSSEADLEPDREASPDAAQRNSGKTLANEKESGKGRIDLPPCVVHLTRVKEKEGKFIDHAIVEKQRIKDAIEHVNTPTPPPLADHKTMLHRIEIQSREVLKHGKMAKDKCLSSQVEIVDKEGKIKGRKNLKAEPVFEKSNSDVDRLAARKRRFEEETTRSNRVRRITQDEDEGRFGLKWLGSIRFSKGLDEDKKFAQLETPKRESRIDKKEDLQLRELAEEETDPMNKLDQRMRGFGAKDQQYLSLKRKRSEAFDYHFATNKECSYQGSRQLKEDSERNVTSALLDEDLPTDSLHMNADKAKDIPKLENNSHWDGFKCSNRNTVTDIDIFQAKKSLMGHEGLCWESKMKQDTLKEMSFPSTIVKRDSIRKRPVHELEPGEVRSDSEDEDDDNDDDDDYDDYTQMSPKLDSSLKRECEGNILDLKLSGSLEKNKFYEFALDKTITPDTKALLERAKSLSSSREDNWSFLGYDSRFTNFRNCTDKEKVEPTPRPIPSWYMKKKKIRSDSEGKLVDKKEEDPKREEQENGELFASRFLHSSIFEQDSRRLRHLECKDNDPEIGISREKATQKKDKEQESRSSEKNTEAETVEKITLPDEEQVHPTNDIKATLAVSTPPLTNMENTEVEPEEEIYEHKGTVVSTLAEEQNANLRLKMYKCLLSGDAVKDALYSGDESSQHCQDPLKKSKTELSIKEDSGTAKDFKDIDDLSPDEREDALSDVEPPAVAEAVFLAPEPDHPEVEKPANPASETELAAAIDSITAENISADADGFHTPPTYTSLLPPSESLVLPTSNEVIGPETDLVIKNVRDFEPSSSLTPDTKSSQPTVVTKCPPSEVPKKKYPIVWQGHLALKNDSAAVQLHFVSGNNVLAHRSLPPSEGGPPLRIAQRMRLEASQLEGVARRMTLEDDYCLLLALPCGLDQDDVLMQTHALKTCFITYLQAKQAAGIINVPNPGSNQ</sequence>
<dbReference type="InterPro" id="IPR049095">
    <property type="entry name" value="MINT_MID"/>
</dbReference>
<keyword evidence="13" id="KW-0238">DNA-binding</keyword>
<evidence type="ECO:0000256" key="9">
    <source>
        <dbReference type="ARBA" id="ARBA00022884"/>
    </source>
</evidence>
<feature type="domain" description="RRM" evidence="23">
    <location>
        <begin position="899"/>
        <end position="974"/>
    </location>
</feature>
<feature type="compositionally biased region" description="Low complexity" evidence="22">
    <location>
        <begin position="321"/>
        <end position="346"/>
    </location>
</feature>
<proteinExistence type="inferred from homology"/>
<evidence type="ECO:0000256" key="8">
    <source>
        <dbReference type="ARBA" id="ARBA00022737"/>
    </source>
</evidence>
<dbReference type="CDD" id="cd21543">
    <property type="entry name" value="SPOC_SHARP"/>
    <property type="match status" value="1"/>
</dbReference>
<feature type="region of interest" description="Disordered" evidence="22">
    <location>
        <begin position="107"/>
        <end position="196"/>
    </location>
</feature>
<keyword evidence="12 21" id="KW-0175">Coiled coil</keyword>
<dbReference type="InterPro" id="IPR012921">
    <property type="entry name" value="SPOC_C"/>
</dbReference>
<dbReference type="InterPro" id="IPR034173">
    <property type="entry name" value="SHARP_RRM2"/>
</dbReference>
<evidence type="ECO:0000256" key="10">
    <source>
        <dbReference type="ARBA" id="ARBA00022976"/>
    </source>
</evidence>
<dbReference type="SUPFAM" id="SSF54928">
    <property type="entry name" value="RNA-binding domain, RBD"/>
    <property type="match status" value="3"/>
</dbReference>
<dbReference type="InterPro" id="IPR000504">
    <property type="entry name" value="RRM_dom"/>
</dbReference>
<dbReference type="GO" id="GO:0003723">
    <property type="term" value="F:RNA binding"/>
    <property type="evidence" value="ECO:0007669"/>
    <property type="project" value="UniProtKB-UniRule"/>
</dbReference>
<feature type="compositionally biased region" description="Gly residues" evidence="22">
    <location>
        <begin position="222"/>
        <end position="233"/>
    </location>
</feature>
<dbReference type="Proteomes" id="UP001274896">
    <property type="component" value="Unassembled WGS sequence"/>
</dbReference>
<dbReference type="InterPro" id="IPR034174">
    <property type="entry name" value="SHARP_RRM3"/>
</dbReference>
<dbReference type="InterPro" id="IPR043128">
    <property type="entry name" value="Rev_trsase/Diguanyl_cyclase"/>
</dbReference>
<evidence type="ECO:0000256" key="18">
    <source>
        <dbReference type="ARBA" id="ARBA00075118"/>
    </source>
</evidence>
<evidence type="ECO:0000256" key="21">
    <source>
        <dbReference type="SAM" id="Coils"/>
    </source>
</evidence>
<keyword evidence="6" id="KW-0678">Repressor</keyword>
<dbReference type="FunFam" id="3.30.70.330:FF:000088">
    <property type="entry name" value="msx2-interacting protein-like isoform X1"/>
    <property type="match status" value="1"/>
</dbReference>
<feature type="domain" description="RRM" evidence="23">
    <location>
        <begin position="796"/>
        <end position="874"/>
    </location>
</feature>
<comment type="similarity">
    <text evidence="3">Belongs to the beta type-B retroviral polymerase family. HERV class-II K(HML-2) pol subfamily.</text>
</comment>
<dbReference type="InterPro" id="IPR012677">
    <property type="entry name" value="Nucleotide-bd_a/b_plait_sf"/>
</dbReference>
<dbReference type="CDD" id="cd12351">
    <property type="entry name" value="RRM4_SHARP"/>
    <property type="match status" value="1"/>
</dbReference>
<dbReference type="Pfam" id="PF00076">
    <property type="entry name" value="RRM_1"/>
    <property type="match status" value="3"/>
</dbReference>
<feature type="compositionally biased region" description="Basic and acidic residues" evidence="22">
    <location>
        <begin position="123"/>
        <end position="155"/>
    </location>
</feature>
<keyword evidence="5" id="KW-0488">Methylation</keyword>
<dbReference type="PANTHER" id="PTHR23189">
    <property type="entry name" value="RNA RECOGNITION MOTIF-CONTAINING"/>
    <property type="match status" value="1"/>
</dbReference>
<feature type="region of interest" description="Disordered" evidence="22">
    <location>
        <begin position="1970"/>
        <end position="2016"/>
    </location>
</feature>
<evidence type="ECO:0000313" key="27">
    <source>
        <dbReference type="Proteomes" id="UP001274896"/>
    </source>
</evidence>
<keyword evidence="15" id="KW-0804">Transcription</keyword>
<evidence type="ECO:0000256" key="7">
    <source>
        <dbReference type="ARBA" id="ARBA00022553"/>
    </source>
</evidence>
<dbReference type="FunFam" id="3.30.70.330:FF:000118">
    <property type="entry name" value="msx2-interacting protein-like isoform X1"/>
    <property type="match status" value="1"/>
</dbReference>
<keyword evidence="10" id="KW-0914">Notch signaling pathway</keyword>
<dbReference type="GO" id="GO:0007219">
    <property type="term" value="P:Notch signaling pathway"/>
    <property type="evidence" value="ECO:0007669"/>
    <property type="project" value="UniProtKB-KW"/>
</dbReference>
<organism evidence="26 27">
    <name type="scientific">Hemibagrus guttatus</name>
    <dbReference type="NCBI Taxonomy" id="175788"/>
    <lineage>
        <taxon>Eukaryota</taxon>
        <taxon>Metazoa</taxon>
        <taxon>Chordata</taxon>
        <taxon>Craniata</taxon>
        <taxon>Vertebrata</taxon>
        <taxon>Euteleostomi</taxon>
        <taxon>Actinopterygii</taxon>
        <taxon>Neopterygii</taxon>
        <taxon>Teleostei</taxon>
        <taxon>Ostariophysi</taxon>
        <taxon>Siluriformes</taxon>
        <taxon>Bagridae</taxon>
        <taxon>Hemibagrus</taxon>
    </lineage>
</organism>
<feature type="region of interest" description="Disordered" evidence="22">
    <location>
        <begin position="277"/>
        <end position="351"/>
    </location>
</feature>
<feature type="compositionally biased region" description="Basic and acidic residues" evidence="22">
    <location>
        <begin position="1156"/>
        <end position="1184"/>
    </location>
</feature>
<dbReference type="CDD" id="cd12348">
    <property type="entry name" value="RRM1_SHARP"/>
    <property type="match status" value="1"/>
</dbReference>
<feature type="domain" description="Reverse transcriptase" evidence="24">
    <location>
        <begin position="450"/>
        <end position="702"/>
    </location>
</feature>
<feature type="region of interest" description="Disordered" evidence="22">
    <location>
        <begin position="755"/>
        <end position="797"/>
    </location>
</feature>
<dbReference type="InterPro" id="IPR035979">
    <property type="entry name" value="RBD_domain_sf"/>
</dbReference>
<dbReference type="GO" id="GO:0005634">
    <property type="term" value="C:nucleus"/>
    <property type="evidence" value="ECO:0007669"/>
    <property type="project" value="UniProtKB-SubCell"/>
</dbReference>
<dbReference type="SUPFAM" id="SSF100939">
    <property type="entry name" value="SPOC domain-like"/>
    <property type="match status" value="1"/>
</dbReference>
<evidence type="ECO:0000256" key="16">
    <source>
        <dbReference type="ARBA" id="ARBA00023242"/>
    </source>
</evidence>
<evidence type="ECO:0000256" key="4">
    <source>
        <dbReference type="ARBA" id="ARBA00012180"/>
    </source>
</evidence>
<dbReference type="InterPro" id="IPR000477">
    <property type="entry name" value="RT_dom"/>
</dbReference>
<evidence type="ECO:0000259" key="24">
    <source>
        <dbReference type="PROSITE" id="PS50878"/>
    </source>
</evidence>
<feature type="compositionally biased region" description="Acidic residues" evidence="22">
    <location>
        <begin position="1684"/>
        <end position="1699"/>
    </location>
</feature>
<dbReference type="Pfam" id="PF00078">
    <property type="entry name" value="RVT_1"/>
    <property type="match status" value="1"/>
</dbReference>
<feature type="region of interest" description="Disordered" evidence="22">
    <location>
        <begin position="1806"/>
        <end position="1828"/>
    </location>
</feature>
<feature type="domain" description="RRM" evidence="23">
    <location>
        <begin position="6"/>
        <end position="81"/>
    </location>
</feature>
<keyword evidence="16" id="KW-0539">Nucleus</keyword>
<feature type="region of interest" description="Disordered" evidence="22">
    <location>
        <begin position="1257"/>
        <end position="1337"/>
    </location>
</feature>
<evidence type="ECO:0000256" key="2">
    <source>
        <dbReference type="ARBA" id="ARBA00005387"/>
    </source>
</evidence>
<feature type="compositionally biased region" description="Polar residues" evidence="22">
    <location>
        <begin position="2109"/>
        <end position="2124"/>
    </location>
</feature>
<dbReference type="PROSITE" id="PS50917">
    <property type="entry name" value="SPOC"/>
    <property type="match status" value="1"/>
</dbReference>
<feature type="compositionally biased region" description="Acidic residues" evidence="22">
    <location>
        <begin position="2004"/>
        <end position="2015"/>
    </location>
</feature>
<dbReference type="CDD" id="cd12350">
    <property type="entry name" value="RRM3_SHARP"/>
    <property type="match status" value="1"/>
</dbReference>
<feature type="compositionally biased region" description="Basic and acidic residues" evidence="22">
    <location>
        <begin position="162"/>
        <end position="179"/>
    </location>
</feature>
<dbReference type="EC" id="3.1.26.4" evidence="4"/>
<comment type="similarity">
    <text evidence="2">Belongs to the RRM Spen family.</text>
</comment>
<gene>
    <name evidence="26" type="ORF">QTP70_014975</name>
</gene>
<evidence type="ECO:0000256" key="3">
    <source>
        <dbReference type="ARBA" id="ARBA00010879"/>
    </source>
</evidence>
<feature type="compositionally biased region" description="Low complexity" evidence="22">
    <location>
        <begin position="187"/>
        <end position="196"/>
    </location>
</feature>
<evidence type="ECO:0000259" key="25">
    <source>
        <dbReference type="PROSITE" id="PS50917"/>
    </source>
</evidence>
<feature type="domain" description="RRM" evidence="23">
    <location>
        <begin position="978"/>
        <end position="1050"/>
    </location>
</feature>
<keyword evidence="8" id="KW-0677">Repeat</keyword>
<feature type="compositionally biased region" description="Basic and acidic residues" evidence="22">
    <location>
        <begin position="1257"/>
        <end position="1285"/>
    </location>
</feature>
<dbReference type="FunFam" id="3.30.70.330:FF:000143">
    <property type="entry name" value="msx2-interacting protein-like isoform X1"/>
    <property type="match status" value="1"/>
</dbReference>
<dbReference type="InterPro" id="IPR034175">
    <property type="entry name" value="SHARP_RRM4"/>
</dbReference>